<keyword evidence="4" id="KW-0804">Transcription</keyword>
<dbReference type="AlphaFoldDB" id="A0A0F5K142"/>
<evidence type="ECO:0000256" key="1">
    <source>
        <dbReference type="ARBA" id="ARBA00022491"/>
    </source>
</evidence>
<dbReference type="PANTHER" id="PTHR30055">
    <property type="entry name" value="HTH-TYPE TRANSCRIPTIONAL REGULATOR RUTR"/>
    <property type="match status" value="1"/>
</dbReference>
<proteinExistence type="predicted"/>
<dbReference type="InterPro" id="IPR050109">
    <property type="entry name" value="HTH-type_TetR-like_transc_reg"/>
</dbReference>
<feature type="domain" description="HTH tetR-type" evidence="6">
    <location>
        <begin position="10"/>
        <end position="70"/>
    </location>
</feature>
<keyword evidence="3 5" id="KW-0238">DNA-binding</keyword>
<dbReference type="InterPro" id="IPR023772">
    <property type="entry name" value="DNA-bd_HTH_TetR-type_CS"/>
</dbReference>
<gene>
    <name evidence="7" type="ORF">WM40_09015</name>
</gene>
<feature type="DNA-binding region" description="H-T-H motif" evidence="5">
    <location>
        <begin position="33"/>
        <end position="52"/>
    </location>
</feature>
<keyword evidence="1" id="KW-0678">Repressor</keyword>
<dbReference type="EMBL" id="LAQU01000007">
    <property type="protein sequence ID" value="KKB63818.1"/>
    <property type="molecule type" value="Genomic_DNA"/>
</dbReference>
<dbReference type="InterPro" id="IPR009057">
    <property type="entry name" value="Homeodomain-like_sf"/>
</dbReference>
<protein>
    <recommendedName>
        <fullName evidence="6">HTH tetR-type domain-containing protein</fullName>
    </recommendedName>
</protein>
<dbReference type="PROSITE" id="PS50977">
    <property type="entry name" value="HTH_TETR_2"/>
    <property type="match status" value="1"/>
</dbReference>
<dbReference type="Pfam" id="PF00440">
    <property type="entry name" value="TetR_N"/>
    <property type="match status" value="1"/>
</dbReference>
<dbReference type="PROSITE" id="PS01081">
    <property type="entry name" value="HTH_TETR_1"/>
    <property type="match status" value="1"/>
</dbReference>
<keyword evidence="8" id="KW-1185">Reference proteome</keyword>
<dbReference type="Gene3D" id="1.10.357.10">
    <property type="entry name" value="Tetracycline Repressor, domain 2"/>
    <property type="match status" value="1"/>
</dbReference>
<dbReference type="STRING" id="28092.WM40_09015"/>
<dbReference type="InterPro" id="IPR036271">
    <property type="entry name" value="Tet_transcr_reg_TetR-rel_C_sf"/>
</dbReference>
<accession>A0A0F5K142</accession>
<dbReference type="Pfam" id="PF08361">
    <property type="entry name" value="TetR_C_2"/>
    <property type="match status" value="1"/>
</dbReference>
<evidence type="ECO:0000259" key="6">
    <source>
        <dbReference type="PROSITE" id="PS50977"/>
    </source>
</evidence>
<dbReference type="Proteomes" id="UP000033618">
    <property type="component" value="Unassembled WGS sequence"/>
</dbReference>
<dbReference type="RefSeq" id="WP_046152709.1">
    <property type="nucleotide sequence ID" value="NZ_CADFGU010000001.1"/>
</dbReference>
<dbReference type="OrthoDB" id="5816932at2"/>
<dbReference type="GO" id="GO:0003700">
    <property type="term" value="F:DNA-binding transcription factor activity"/>
    <property type="evidence" value="ECO:0007669"/>
    <property type="project" value="TreeGrafter"/>
</dbReference>
<dbReference type="InterPro" id="IPR013572">
    <property type="entry name" value="Tscrpt_reg_MAATS_C"/>
</dbReference>
<evidence type="ECO:0000313" key="8">
    <source>
        <dbReference type="Proteomes" id="UP000033618"/>
    </source>
</evidence>
<evidence type="ECO:0000256" key="4">
    <source>
        <dbReference type="ARBA" id="ARBA00023163"/>
    </source>
</evidence>
<keyword evidence="2" id="KW-0805">Transcription regulation</keyword>
<evidence type="ECO:0000256" key="2">
    <source>
        <dbReference type="ARBA" id="ARBA00023015"/>
    </source>
</evidence>
<dbReference type="SUPFAM" id="SSF46689">
    <property type="entry name" value="Homeodomain-like"/>
    <property type="match status" value="1"/>
</dbReference>
<dbReference type="SUPFAM" id="SSF48498">
    <property type="entry name" value="Tetracyclin repressor-like, C-terminal domain"/>
    <property type="match status" value="1"/>
</dbReference>
<dbReference type="PANTHER" id="PTHR30055:SF240">
    <property type="entry name" value="HTH-TYPE TRANSCRIPTIONAL REGULATOR ACRR"/>
    <property type="match status" value="1"/>
</dbReference>
<dbReference type="InterPro" id="IPR001647">
    <property type="entry name" value="HTH_TetR"/>
</dbReference>
<sequence length="223" mass="25009">MARRTKEEALETRNLILDTAERMFSERGVAHTSLADIATAAELTRGAIYWHFKNKCELFVAMVDRELLPMDELMAESIDAREPDPLGRLRTILVKCLLDIAHNPRRCTVIEIMLLKWEHTVDMQPVIDRKRDNVKRTVDVLQRAIANAIAKGQLPNTLDTTFAANFLHSLILGALTDHVAGYSTCTLLNDAQRLIDSFLDMLRCSPALLRPKMAEAGRADGSA</sequence>
<name>A0A0F5K142_9BURK</name>
<reference evidence="7 8" key="1">
    <citation type="submission" date="2015-03" db="EMBL/GenBank/DDBJ databases">
        <title>Draft Genome Sequence of Burkholderia andropogonis type strain ICMP2807, isolated from Sorghum bicolor.</title>
        <authorList>
            <person name="Lopes-Santos L."/>
            <person name="Castro D.B."/>
            <person name="Ottoboni L.M."/>
            <person name="Park D."/>
            <person name="Weirc B.S."/>
            <person name="Destefano S.A."/>
        </authorList>
    </citation>
    <scope>NUCLEOTIDE SEQUENCE [LARGE SCALE GENOMIC DNA]</scope>
    <source>
        <strain evidence="7 8">ICMP2807</strain>
    </source>
</reference>
<dbReference type="PATRIC" id="fig|28092.6.peg.2124"/>
<evidence type="ECO:0000313" key="7">
    <source>
        <dbReference type="EMBL" id="KKB63818.1"/>
    </source>
</evidence>
<dbReference type="GO" id="GO:0000976">
    <property type="term" value="F:transcription cis-regulatory region binding"/>
    <property type="evidence" value="ECO:0007669"/>
    <property type="project" value="TreeGrafter"/>
</dbReference>
<evidence type="ECO:0000256" key="5">
    <source>
        <dbReference type="PROSITE-ProRule" id="PRU00335"/>
    </source>
</evidence>
<dbReference type="PRINTS" id="PR00455">
    <property type="entry name" value="HTHTETR"/>
</dbReference>
<organism evidence="7 8">
    <name type="scientific">Robbsia andropogonis</name>
    <dbReference type="NCBI Taxonomy" id="28092"/>
    <lineage>
        <taxon>Bacteria</taxon>
        <taxon>Pseudomonadati</taxon>
        <taxon>Pseudomonadota</taxon>
        <taxon>Betaproteobacteria</taxon>
        <taxon>Burkholderiales</taxon>
        <taxon>Burkholderiaceae</taxon>
        <taxon>Robbsia</taxon>
    </lineage>
</organism>
<comment type="caution">
    <text evidence="7">The sequence shown here is derived from an EMBL/GenBank/DDBJ whole genome shotgun (WGS) entry which is preliminary data.</text>
</comment>
<evidence type="ECO:0000256" key="3">
    <source>
        <dbReference type="ARBA" id="ARBA00023125"/>
    </source>
</evidence>